<evidence type="ECO:0000256" key="2">
    <source>
        <dbReference type="ARBA" id="ARBA00012438"/>
    </source>
</evidence>
<sequence length="363" mass="41985">MIPKYQFLFLYLILIFVIVFSCQEAAFTKSKPDISTYSISENSIENVSSQSINSDSRSEDFIKLQNELISLKLLINNSKDNEFKENVLRYMKLNDSINKVQLKEYNQLAAKSNSKAFNLKLAAYKTENELQLERQRNRTITSYIIIGFTLSLVLALYFYFRSRTNKEKIEAAYQSEIRIAKKLHDELANDIFHTMAFAENKNLSEVENKEHLLNNLEAIYTRTRDISKENSLVVTNEKFVIYLKEMISGFNTSNINLLINGLDSISWNRIEKNKKITVYRVLQELLVNMKKHSQATLAGINFKEVNKKIMITYTDNGKGVAIQDLRYNNGLQSVENRIQNIRGEIIIDTNPGNGFKLSFKFPS</sequence>
<dbReference type="Pfam" id="PF02518">
    <property type="entry name" value="HATPase_c"/>
    <property type="match status" value="1"/>
</dbReference>
<evidence type="ECO:0000256" key="6">
    <source>
        <dbReference type="SAM" id="Phobius"/>
    </source>
</evidence>
<dbReference type="Gene3D" id="3.30.565.10">
    <property type="entry name" value="Histidine kinase-like ATPase, C-terminal domain"/>
    <property type="match status" value="1"/>
</dbReference>
<keyword evidence="4" id="KW-0418">Kinase</keyword>
<dbReference type="InterPro" id="IPR003594">
    <property type="entry name" value="HATPase_dom"/>
</dbReference>
<keyword evidence="6" id="KW-0812">Transmembrane</keyword>
<keyword evidence="9" id="KW-1185">Reference proteome</keyword>
<dbReference type="Proteomes" id="UP000663440">
    <property type="component" value="Chromosome"/>
</dbReference>
<dbReference type="PANTHER" id="PTHR24421:SF10">
    <property type="entry name" value="NITRATE_NITRITE SENSOR PROTEIN NARQ"/>
    <property type="match status" value="1"/>
</dbReference>
<evidence type="ECO:0000256" key="1">
    <source>
        <dbReference type="ARBA" id="ARBA00000085"/>
    </source>
</evidence>
<feature type="transmembrane region" description="Helical" evidence="6">
    <location>
        <begin position="140"/>
        <end position="160"/>
    </location>
</feature>
<keyword evidence="5" id="KW-0902">Two-component regulatory system</keyword>
<protein>
    <recommendedName>
        <fullName evidence="2">histidine kinase</fullName>
        <ecNumber evidence="2">2.7.13.3</ecNumber>
    </recommendedName>
</protein>
<dbReference type="SUPFAM" id="SSF55874">
    <property type="entry name" value="ATPase domain of HSP90 chaperone/DNA topoisomerase II/histidine kinase"/>
    <property type="match status" value="1"/>
</dbReference>
<dbReference type="EC" id="2.7.13.3" evidence="2"/>
<feature type="domain" description="Histidine kinase/HSP90-like ATPase" evidence="7">
    <location>
        <begin position="275"/>
        <end position="362"/>
    </location>
</feature>
<dbReference type="EMBL" id="CP071448">
    <property type="protein sequence ID" value="QSW87739.1"/>
    <property type="molecule type" value="Genomic_DNA"/>
</dbReference>
<organism evidence="8 9">
    <name type="scientific">Flavobacterium endoglycinae</name>
    <dbReference type="NCBI Taxonomy" id="2816357"/>
    <lineage>
        <taxon>Bacteria</taxon>
        <taxon>Pseudomonadati</taxon>
        <taxon>Bacteroidota</taxon>
        <taxon>Flavobacteriia</taxon>
        <taxon>Flavobacteriales</taxon>
        <taxon>Flavobacteriaceae</taxon>
        <taxon>Flavobacterium</taxon>
    </lineage>
</organism>
<evidence type="ECO:0000313" key="8">
    <source>
        <dbReference type="EMBL" id="QSW87739.1"/>
    </source>
</evidence>
<dbReference type="PROSITE" id="PS51257">
    <property type="entry name" value="PROKAR_LIPOPROTEIN"/>
    <property type="match status" value="1"/>
</dbReference>
<evidence type="ECO:0000259" key="7">
    <source>
        <dbReference type="Pfam" id="PF02518"/>
    </source>
</evidence>
<comment type="catalytic activity">
    <reaction evidence="1">
        <text>ATP + protein L-histidine = ADP + protein N-phospho-L-histidine.</text>
        <dbReference type="EC" id="2.7.13.3"/>
    </reaction>
</comment>
<evidence type="ECO:0000256" key="4">
    <source>
        <dbReference type="ARBA" id="ARBA00022777"/>
    </source>
</evidence>
<keyword evidence="6" id="KW-1133">Transmembrane helix</keyword>
<accession>A0ABX7Q9P6</accession>
<evidence type="ECO:0000256" key="3">
    <source>
        <dbReference type="ARBA" id="ARBA00022679"/>
    </source>
</evidence>
<name>A0ABX7Q9P6_9FLAO</name>
<dbReference type="InterPro" id="IPR050482">
    <property type="entry name" value="Sensor_HK_TwoCompSys"/>
</dbReference>
<dbReference type="RefSeq" id="WP_207294960.1">
    <property type="nucleotide sequence ID" value="NZ_CP071448.1"/>
</dbReference>
<evidence type="ECO:0000256" key="5">
    <source>
        <dbReference type="ARBA" id="ARBA00023012"/>
    </source>
</evidence>
<proteinExistence type="predicted"/>
<dbReference type="PANTHER" id="PTHR24421">
    <property type="entry name" value="NITRATE/NITRITE SENSOR PROTEIN NARX-RELATED"/>
    <property type="match status" value="1"/>
</dbReference>
<gene>
    <name evidence="8" type="ORF">J0383_15805</name>
</gene>
<reference evidence="8 9" key="1">
    <citation type="submission" date="2021-03" db="EMBL/GenBank/DDBJ databases">
        <title>Flavobacterium kribbensis sp. nov, an endophytic bacteria, isolated from soybean.</title>
        <authorList>
            <person name="Lee J."/>
            <person name="Seo J."/>
        </authorList>
    </citation>
    <scope>NUCLEOTIDE SEQUENCE [LARGE SCALE GENOMIC DNA]</scope>
    <source>
        <strain evidence="8 9">BB8</strain>
    </source>
</reference>
<keyword evidence="3" id="KW-0808">Transferase</keyword>
<dbReference type="InterPro" id="IPR036890">
    <property type="entry name" value="HATPase_C_sf"/>
</dbReference>
<evidence type="ECO:0000313" key="9">
    <source>
        <dbReference type="Proteomes" id="UP000663440"/>
    </source>
</evidence>
<keyword evidence="6" id="KW-0472">Membrane</keyword>